<dbReference type="Proteomes" id="UP000199144">
    <property type="component" value="Unassembled WGS sequence"/>
</dbReference>
<proteinExistence type="predicted"/>
<name>A0A1I4MKX8_9RHOB</name>
<dbReference type="Pfam" id="PF16925">
    <property type="entry name" value="TetR_C_13"/>
    <property type="match status" value="1"/>
</dbReference>
<dbReference type="RefSeq" id="WP_165610045.1">
    <property type="nucleotide sequence ID" value="NZ_FOTQ01000003.1"/>
</dbReference>
<dbReference type="InterPro" id="IPR050109">
    <property type="entry name" value="HTH-type_TetR-like_transc_reg"/>
</dbReference>
<dbReference type="SUPFAM" id="SSF46689">
    <property type="entry name" value="Homeodomain-like"/>
    <property type="match status" value="1"/>
</dbReference>
<dbReference type="GO" id="GO:0000976">
    <property type="term" value="F:transcription cis-regulatory region binding"/>
    <property type="evidence" value="ECO:0007669"/>
    <property type="project" value="TreeGrafter"/>
</dbReference>
<reference evidence="6 7" key="1">
    <citation type="submission" date="2016-10" db="EMBL/GenBank/DDBJ databases">
        <authorList>
            <person name="de Groot N.N."/>
        </authorList>
    </citation>
    <scope>NUCLEOTIDE SEQUENCE [LARGE SCALE GENOMIC DNA]</scope>
    <source>
        <strain evidence="6 7">DSM 15283</strain>
    </source>
</reference>
<evidence type="ECO:0000313" key="7">
    <source>
        <dbReference type="Proteomes" id="UP000199144"/>
    </source>
</evidence>
<dbReference type="InterPro" id="IPR023772">
    <property type="entry name" value="DNA-bd_HTH_TetR-type_CS"/>
</dbReference>
<dbReference type="SUPFAM" id="SSF48498">
    <property type="entry name" value="Tetracyclin repressor-like, C-terminal domain"/>
    <property type="match status" value="1"/>
</dbReference>
<dbReference type="Gene3D" id="1.10.10.60">
    <property type="entry name" value="Homeodomain-like"/>
    <property type="match status" value="1"/>
</dbReference>
<dbReference type="GO" id="GO:0003700">
    <property type="term" value="F:DNA-binding transcription factor activity"/>
    <property type="evidence" value="ECO:0007669"/>
    <property type="project" value="TreeGrafter"/>
</dbReference>
<evidence type="ECO:0000256" key="2">
    <source>
        <dbReference type="ARBA" id="ARBA00023125"/>
    </source>
</evidence>
<evidence type="ECO:0000256" key="3">
    <source>
        <dbReference type="ARBA" id="ARBA00023163"/>
    </source>
</evidence>
<keyword evidence="7" id="KW-1185">Reference proteome</keyword>
<accession>A0A1I4MKX8</accession>
<evidence type="ECO:0000256" key="1">
    <source>
        <dbReference type="ARBA" id="ARBA00023015"/>
    </source>
</evidence>
<dbReference type="AlphaFoldDB" id="A0A1I4MKX8"/>
<dbReference type="InterPro" id="IPR009057">
    <property type="entry name" value="Homeodomain-like_sf"/>
</dbReference>
<dbReference type="PROSITE" id="PS50977">
    <property type="entry name" value="HTH_TETR_2"/>
    <property type="match status" value="1"/>
</dbReference>
<evidence type="ECO:0000259" key="5">
    <source>
        <dbReference type="PROSITE" id="PS50977"/>
    </source>
</evidence>
<feature type="DNA-binding region" description="H-T-H motif" evidence="4">
    <location>
        <begin position="17"/>
        <end position="36"/>
    </location>
</feature>
<keyword evidence="3" id="KW-0804">Transcription</keyword>
<evidence type="ECO:0000313" key="6">
    <source>
        <dbReference type="EMBL" id="SFM03901.1"/>
    </source>
</evidence>
<keyword evidence="2 4" id="KW-0238">DNA-binding</keyword>
<evidence type="ECO:0000256" key="4">
    <source>
        <dbReference type="PROSITE-ProRule" id="PRU00335"/>
    </source>
</evidence>
<dbReference type="InterPro" id="IPR011075">
    <property type="entry name" value="TetR_C"/>
</dbReference>
<organism evidence="6 7">
    <name type="scientific">Shimia aestuarii</name>
    <dbReference type="NCBI Taxonomy" id="254406"/>
    <lineage>
        <taxon>Bacteria</taxon>
        <taxon>Pseudomonadati</taxon>
        <taxon>Pseudomonadota</taxon>
        <taxon>Alphaproteobacteria</taxon>
        <taxon>Rhodobacterales</taxon>
        <taxon>Roseobacteraceae</taxon>
    </lineage>
</organism>
<dbReference type="EMBL" id="FOTQ01000003">
    <property type="protein sequence ID" value="SFM03901.1"/>
    <property type="molecule type" value="Genomic_DNA"/>
</dbReference>
<dbReference type="PANTHER" id="PTHR30055">
    <property type="entry name" value="HTH-TYPE TRANSCRIPTIONAL REGULATOR RUTR"/>
    <property type="match status" value="1"/>
</dbReference>
<protein>
    <submittedName>
        <fullName evidence="6">Transcriptional regulator, TetR family</fullName>
    </submittedName>
</protein>
<dbReference type="Gene3D" id="1.10.357.10">
    <property type="entry name" value="Tetracycline Repressor, domain 2"/>
    <property type="match status" value="1"/>
</dbReference>
<keyword evidence="1" id="KW-0805">Transcription regulation</keyword>
<dbReference type="PANTHER" id="PTHR30055:SF234">
    <property type="entry name" value="HTH-TYPE TRANSCRIPTIONAL REGULATOR BETI"/>
    <property type="match status" value="1"/>
</dbReference>
<dbReference type="PROSITE" id="PS01081">
    <property type="entry name" value="HTH_TETR_1"/>
    <property type="match status" value="1"/>
</dbReference>
<sequence length="188" mass="20693">MQAALDLAFEAGPDRLTTGMIADRLGLTQPAIYKHFRSKEDIWQGVADSLCDLIAANIAKSRDTSMTPERSLRRLVLGHLRLVRDNPALPQIMVMRDPTEAQNASLTQIRASMSKFRDNLIDAIRQAQSAGRFRADIGASDGATLIFGIIQGLVLRLLLTRDPEILLSEGERLLDLQLSLLAENGDSN</sequence>
<feature type="domain" description="HTH tetR-type" evidence="5">
    <location>
        <begin position="1"/>
        <end position="54"/>
    </location>
</feature>
<dbReference type="InterPro" id="IPR001647">
    <property type="entry name" value="HTH_TetR"/>
</dbReference>
<dbReference type="STRING" id="254406.SAMN04488042_103135"/>
<dbReference type="Pfam" id="PF00440">
    <property type="entry name" value="TetR_N"/>
    <property type="match status" value="1"/>
</dbReference>
<dbReference type="InterPro" id="IPR036271">
    <property type="entry name" value="Tet_transcr_reg_TetR-rel_C_sf"/>
</dbReference>
<gene>
    <name evidence="6" type="ORF">SAMN04488042_103135</name>
</gene>